<dbReference type="Pfam" id="PF00233">
    <property type="entry name" value="PDEase_I"/>
    <property type="match status" value="1"/>
</dbReference>
<evidence type="ECO:0000259" key="3">
    <source>
        <dbReference type="PROSITE" id="PS51845"/>
    </source>
</evidence>
<evidence type="ECO:0000313" key="4">
    <source>
        <dbReference type="EMBL" id="CAD9638055.1"/>
    </source>
</evidence>
<dbReference type="PANTHER" id="PTHR11347">
    <property type="entry name" value="CYCLIC NUCLEOTIDE PHOSPHODIESTERASE"/>
    <property type="match status" value="1"/>
</dbReference>
<protein>
    <recommendedName>
        <fullName evidence="3">PDEase domain-containing protein</fullName>
    </recommendedName>
</protein>
<keyword evidence="1" id="KW-0479">Metal-binding</keyword>
<dbReference type="GO" id="GO:0004114">
    <property type="term" value="F:3',5'-cyclic-nucleotide phosphodiesterase activity"/>
    <property type="evidence" value="ECO:0007669"/>
    <property type="project" value="InterPro"/>
</dbReference>
<dbReference type="Gene3D" id="1.10.1300.10">
    <property type="entry name" value="3'5'-cyclic nucleotide phosphodiesterase, catalytic domain"/>
    <property type="match status" value="1"/>
</dbReference>
<keyword evidence="2" id="KW-0378">Hydrolase</keyword>
<dbReference type="InterPro" id="IPR036971">
    <property type="entry name" value="PDEase_catalytic_dom_sf"/>
</dbReference>
<reference evidence="4" key="1">
    <citation type="submission" date="2021-01" db="EMBL/GenBank/DDBJ databases">
        <authorList>
            <person name="Corre E."/>
            <person name="Pelletier E."/>
            <person name="Niang G."/>
            <person name="Scheremetjew M."/>
            <person name="Finn R."/>
            <person name="Kale V."/>
            <person name="Holt S."/>
            <person name="Cochrane G."/>
            <person name="Meng A."/>
            <person name="Brown T."/>
            <person name="Cohen L."/>
        </authorList>
    </citation>
    <scope>NUCLEOTIDE SEQUENCE</scope>
    <source>
        <strain evidence="4">RCC3387</strain>
    </source>
</reference>
<sequence>MFELVLGTDMADHRAILGRLQAALAEAPGAPTAPTRVGEPAGRFSPRSQDEAIALLQVAIKASDLGHAALGWNAHLRWVGLLEEEFFAQGDREKDMGWSASPFMDRDGAGLSEDQIPFFGKVVVPLFQLLAQALPESQPMLDGAMGNLGLWEDALGPVILADLERPRSQSEPVAEHRMENEEQTQAAAVRADRHAPRWGLKRFSRIVPSAGKVSL</sequence>
<accession>A0A6U9KVI6</accession>
<name>A0A6U9KVI6_9DINO</name>
<dbReference type="AlphaFoldDB" id="A0A6U9KVI6"/>
<evidence type="ECO:0000256" key="2">
    <source>
        <dbReference type="ARBA" id="ARBA00022801"/>
    </source>
</evidence>
<dbReference type="EMBL" id="HBGW01088262">
    <property type="protein sequence ID" value="CAD9638055.1"/>
    <property type="molecule type" value="Transcribed_RNA"/>
</dbReference>
<dbReference type="SUPFAM" id="SSF109604">
    <property type="entry name" value="HD-domain/PDEase-like"/>
    <property type="match status" value="1"/>
</dbReference>
<dbReference type="GO" id="GO:0046872">
    <property type="term" value="F:metal ion binding"/>
    <property type="evidence" value="ECO:0007669"/>
    <property type="project" value="UniProtKB-KW"/>
</dbReference>
<organism evidence="4">
    <name type="scientific">Zooxanthella nutricula</name>
    <dbReference type="NCBI Taxonomy" id="1333877"/>
    <lineage>
        <taxon>Eukaryota</taxon>
        <taxon>Sar</taxon>
        <taxon>Alveolata</taxon>
        <taxon>Dinophyceae</taxon>
        <taxon>Peridiniales</taxon>
        <taxon>Peridiniales incertae sedis</taxon>
        <taxon>Zooxanthella</taxon>
    </lineage>
</organism>
<feature type="domain" description="PDEase" evidence="3">
    <location>
        <begin position="1"/>
        <end position="158"/>
    </location>
</feature>
<proteinExistence type="predicted"/>
<evidence type="ECO:0000256" key="1">
    <source>
        <dbReference type="ARBA" id="ARBA00022723"/>
    </source>
</evidence>
<dbReference type="GO" id="GO:0007165">
    <property type="term" value="P:signal transduction"/>
    <property type="evidence" value="ECO:0007669"/>
    <property type="project" value="InterPro"/>
</dbReference>
<dbReference type="PROSITE" id="PS51845">
    <property type="entry name" value="PDEASE_I_2"/>
    <property type="match status" value="1"/>
</dbReference>
<gene>
    <name evidence="4" type="ORF">BRAN1462_LOCUS55877</name>
</gene>
<dbReference type="InterPro" id="IPR002073">
    <property type="entry name" value="PDEase_catalytic_dom"/>
</dbReference>